<evidence type="ECO:0000313" key="2">
    <source>
        <dbReference type="EMBL" id="CAF5025653.1"/>
    </source>
</evidence>
<proteinExistence type="predicted"/>
<sequence>VRLMTQMLAEMIGNKWKRSIVMKTPRPPIQMRPTPLQIQDLKSSSSSQTLKWPTPIFFKKRNNPID</sequence>
<dbReference type="EMBL" id="CAJOBJ010217557">
    <property type="protein sequence ID" value="CAF5025653.1"/>
    <property type="molecule type" value="Genomic_DNA"/>
</dbReference>
<dbReference type="AlphaFoldDB" id="A0A8S3BQ27"/>
<feature type="non-terminal residue" evidence="1">
    <location>
        <position position="1"/>
    </location>
</feature>
<reference evidence="1" key="1">
    <citation type="submission" date="2021-02" db="EMBL/GenBank/DDBJ databases">
        <authorList>
            <person name="Nowell W R."/>
        </authorList>
    </citation>
    <scope>NUCLEOTIDE SEQUENCE</scope>
</reference>
<comment type="caution">
    <text evidence="1">The sequence shown here is derived from an EMBL/GenBank/DDBJ whole genome shotgun (WGS) entry which is preliminary data.</text>
</comment>
<feature type="non-terminal residue" evidence="1">
    <location>
        <position position="66"/>
    </location>
</feature>
<dbReference type="Proteomes" id="UP000681720">
    <property type="component" value="Unassembled WGS sequence"/>
</dbReference>
<dbReference type="Proteomes" id="UP000681967">
    <property type="component" value="Unassembled WGS sequence"/>
</dbReference>
<organism evidence="1 3">
    <name type="scientific">Rotaria magnacalcarata</name>
    <dbReference type="NCBI Taxonomy" id="392030"/>
    <lineage>
        <taxon>Eukaryota</taxon>
        <taxon>Metazoa</taxon>
        <taxon>Spiralia</taxon>
        <taxon>Gnathifera</taxon>
        <taxon>Rotifera</taxon>
        <taxon>Eurotatoria</taxon>
        <taxon>Bdelloidea</taxon>
        <taxon>Philodinida</taxon>
        <taxon>Philodinidae</taxon>
        <taxon>Rotaria</taxon>
    </lineage>
</organism>
<protein>
    <submittedName>
        <fullName evidence="1">Uncharacterized protein</fullName>
    </submittedName>
</protein>
<dbReference type="EMBL" id="CAJOBH010152800">
    <property type="protein sequence ID" value="CAF4852121.1"/>
    <property type="molecule type" value="Genomic_DNA"/>
</dbReference>
<gene>
    <name evidence="1" type="ORF">BYL167_LOCUS50242</name>
    <name evidence="2" type="ORF">GIL414_LOCUS58615</name>
</gene>
<name>A0A8S3BQ27_9BILA</name>
<evidence type="ECO:0000313" key="3">
    <source>
        <dbReference type="Proteomes" id="UP000681967"/>
    </source>
</evidence>
<evidence type="ECO:0000313" key="1">
    <source>
        <dbReference type="EMBL" id="CAF4852121.1"/>
    </source>
</evidence>
<accession>A0A8S3BQ27</accession>